<comment type="caution">
    <text evidence="2">The sequence shown here is derived from an EMBL/GenBank/DDBJ whole genome shotgun (WGS) entry which is preliminary data.</text>
</comment>
<evidence type="ECO:0000313" key="5">
    <source>
        <dbReference type="Proteomes" id="UP000317265"/>
    </source>
</evidence>
<keyword evidence="2" id="KW-0378">Hydrolase</keyword>
<dbReference type="InterPro" id="IPR041492">
    <property type="entry name" value="HAD_2"/>
</dbReference>
<dbReference type="PRINTS" id="PR00413">
    <property type="entry name" value="HADHALOGNASE"/>
</dbReference>
<organism evidence="2 4">
    <name type="scientific">Thermoproteota archaeon</name>
    <dbReference type="NCBI Taxonomy" id="2056631"/>
    <lineage>
        <taxon>Archaea</taxon>
        <taxon>Thermoproteota</taxon>
    </lineage>
</organism>
<dbReference type="EMBL" id="QNVI01000055">
    <property type="protein sequence ID" value="TDA38242.1"/>
    <property type="molecule type" value="Genomic_DNA"/>
</dbReference>
<dbReference type="AlphaFoldDB" id="A0A520KG23"/>
<gene>
    <name evidence="3" type="ORF">DSO09_04865</name>
    <name evidence="2" type="ORF">EF809_02460</name>
</gene>
<dbReference type="Proteomes" id="UP000316080">
    <property type="component" value="Unassembled WGS sequence"/>
</dbReference>
<dbReference type="PANTHER" id="PTHR43434">
    <property type="entry name" value="PHOSPHOGLYCOLATE PHOSPHATASE"/>
    <property type="match status" value="1"/>
</dbReference>
<dbReference type="Gene3D" id="1.10.150.240">
    <property type="entry name" value="Putative phosphatase, domain 2"/>
    <property type="match status" value="1"/>
</dbReference>
<evidence type="ECO:0000313" key="3">
    <source>
        <dbReference type="EMBL" id="TDA38242.1"/>
    </source>
</evidence>
<dbReference type="NCBIfam" id="TIGR01549">
    <property type="entry name" value="HAD-SF-IA-v1"/>
    <property type="match status" value="1"/>
</dbReference>
<dbReference type="SFLD" id="SFLDS00003">
    <property type="entry name" value="Haloacid_Dehalogenase"/>
    <property type="match status" value="1"/>
</dbReference>
<sequence length="193" mass="22161">MEKYRPMEAVFFDLDGTLVKIPIDYELMRNELKLIAKKYGLYSEFKPLFKEIKRLSSLHSEGDKFAKECLEVIKKYEIRGAEKAELLKGVKEILHYLKNKGIKIAIISNNSKDCIEKVLEVTGIKNLIDLVIGRNSIEDLKPNPLPIINALKILNVRKVIFVGDREEDKIAANKAGIEFIEANKINELLKYIQ</sequence>
<dbReference type="InterPro" id="IPR006439">
    <property type="entry name" value="HAD-SF_hydro_IA"/>
</dbReference>
<comment type="similarity">
    <text evidence="1">Belongs to the HAD-like hydrolase superfamily.</text>
</comment>
<dbReference type="SFLD" id="SFLDG01129">
    <property type="entry name" value="C1.5:_HAD__Beta-PGM__Phosphata"/>
    <property type="match status" value="1"/>
</dbReference>
<dbReference type="EMBL" id="RXIH01000021">
    <property type="protein sequence ID" value="RZN56587.1"/>
    <property type="molecule type" value="Genomic_DNA"/>
</dbReference>
<evidence type="ECO:0000256" key="1">
    <source>
        <dbReference type="ARBA" id="ARBA00007958"/>
    </source>
</evidence>
<accession>A0A520KG23</accession>
<dbReference type="Pfam" id="PF13419">
    <property type="entry name" value="HAD_2"/>
    <property type="match status" value="1"/>
</dbReference>
<dbReference type="Proteomes" id="UP000317265">
    <property type="component" value="Unassembled WGS sequence"/>
</dbReference>
<evidence type="ECO:0000313" key="2">
    <source>
        <dbReference type="EMBL" id="RZN56587.1"/>
    </source>
</evidence>
<protein>
    <submittedName>
        <fullName evidence="2">HAD family hydrolase</fullName>
    </submittedName>
</protein>
<dbReference type="InterPro" id="IPR023198">
    <property type="entry name" value="PGP-like_dom2"/>
</dbReference>
<proteinExistence type="inferred from homology"/>
<evidence type="ECO:0000313" key="4">
    <source>
        <dbReference type="Proteomes" id="UP000316080"/>
    </source>
</evidence>
<dbReference type="Gene3D" id="3.40.50.1000">
    <property type="entry name" value="HAD superfamily/HAD-like"/>
    <property type="match status" value="1"/>
</dbReference>
<dbReference type="SUPFAM" id="SSF56784">
    <property type="entry name" value="HAD-like"/>
    <property type="match status" value="1"/>
</dbReference>
<dbReference type="GO" id="GO:0006281">
    <property type="term" value="P:DNA repair"/>
    <property type="evidence" value="ECO:0007669"/>
    <property type="project" value="TreeGrafter"/>
</dbReference>
<dbReference type="PANTHER" id="PTHR43434:SF1">
    <property type="entry name" value="PHOSPHOGLYCOLATE PHOSPHATASE"/>
    <property type="match status" value="1"/>
</dbReference>
<dbReference type="InterPro" id="IPR050155">
    <property type="entry name" value="HAD-like_hydrolase_sf"/>
</dbReference>
<dbReference type="InterPro" id="IPR036412">
    <property type="entry name" value="HAD-like_sf"/>
</dbReference>
<name>A0A520KG23_9CREN</name>
<dbReference type="GO" id="GO:0008967">
    <property type="term" value="F:phosphoglycolate phosphatase activity"/>
    <property type="evidence" value="ECO:0007669"/>
    <property type="project" value="TreeGrafter"/>
</dbReference>
<reference evidence="3 5" key="1">
    <citation type="journal article" date="2019" name="Nat. Microbiol.">
        <title>Expanding anaerobic alkane metabolism in the domain of Archaea.</title>
        <authorList>
            <person name="Wang Y."/>
            <person name="Wegener G."/>
            <person name="Hou J."/>
            <person name="Wang F."/>
            <person name="Xiao X."/>
        </authorList>
    </citation>
    <scope>NUCLEOTIDE SEQUENCE [LARGE SCALE GENOMIC DNA]</scope>
    <source>
        <strain evidence="3">WYZ-LMO11</strain>
    </source>
</reference>
<dbReference type="InterPro" id="IPR023214">
    <property type="entry name" value="HAD_sf"/>
</dbReference>
<reference evidence="2 4" key="2">
    <citation type="journal article" date="2019" name="Nat. Microbiol.">
        <title>Wide diversity of methane and short-chain alkane metabolisms in uncultured archaea.</title>
        <authorList>
            <person name="Borrel G."/>
            <person name="Adam P.S."/>
            <person name="McKay L.J."/>
            <person name="Chen L.X."/>
            <person name="Sierra-Garcia I.N."/>
            <person name="Sieber C.M."/>
            <person name="Letourneur Q."/>
            <person name="Ghozlane A."/>
            <person name="Andersen G.L."/>
            <person name="Li W.J."/>
            <person name="Hallam S.J."/>
            <person name="Muyzer G."/>
            <person name="de Oliveira V.M."/>
            <person name="Inskeep W.P."/>
            <person name="Banfield J.F."/>
            <person name="Gribaldo S."/>
        </authorList>
    </citation>
    <scope>NUCLEOTIDE SEQUENCE [LARGE SCALE GENOMIC DNA]</scope>
    <source>
        <strain evidence="2">Verst-YHS</strain>
    </source>
</reference>